<proteinExistence type="predicted"/>
<feature type="compositionally biased region" description="Basic residues" evidence="1">
    <location>
        <begin position="54"/>
        <end position="64"/>
    </location>
</feature>
<organism evidence="2 3">
    <name type="scientific">Pleurodeles waltl</name>
    <name type="common">Iberian ribbed newt</name>
    <dbReference type="NCBI Taxonomy" id="8319"/>
    <lineage>
        <taxon>Eukaryota</taxon>
        <taxon>Metazoa</taxon>
        <taxon>Chordata</taxon>
        <taxon>Craniata</taxon>
        <taxon>Vertebrata</taxon>
        <taxon>Euteleostomi</taxon>
        <taxon>Amphibia</taxon>
        <taxon>Batrachia</taxon>
        <taxon>Caudata</taxon>
        <taxon>Salamandroidea</taxon>
        <taxon>Salamandridae</taxon>
        <taxon>Pleurodelinae</taxon>
        <taxon>Pleurodeles</taxon>
    </lineage>
</organism>
<name>A0AAV7V321_PLEWA</name>
<keyword evidence="3" id="KW-1185">Reference proteome</keyword>
<feature type="region of interest" description="Disordered" evidence="1">
    <location>
        <begin position="37"/>
        <end position="66"/>
    </location>
</feature>
<gene>
    <name evidence="2" type="ORF">NDU88_003877</name>
</gene>
<comment type="caution">
    <text evidence="2">The sequence shown here is derived from an EMBL/GenBank/DDBJ whole genome shotgun (WGS) entry which is preliminary data.</text>
</comment>
<evidence type="ECO:0000313" key="3">
    <source>
        <dbReference type="Proteomes" id="UP001066276"/>
    </source>
</evidence>
<accession>A0AAV7V321</accession>
<dbReference type="AlphaFoldDB" id="A0AAV7V321"/>
<evidence type="ECO:0000256" key="1">
    <source>
        <dbReference type="SAM" id="MobiDB-lite"/>
    </source>
</evidence>
<reference evidence="2" key="1">
    <citation type="journal article" date="2022" name="bioRxiv">
        <title>Sequencing and chromosome-scale assembly of the giantPleurodeles waltlgenome.</title>
        <authorList>
            <person name="Brown T."/>
            <person name="Elewa A."/>
            <person name="Iarovenko S."/>
            <person name="Subramanian E."/>
            <person name="Araus A.J."/>
            <person name="Petzold A."/>
            <person name="Susuki M."/>
            <person name="Suzuki K.-i.T."/>
            <person name="Hayashi T."/>
            <person name="Toyoda A."/>
            <person name="Oliveira C."/>
            <person name="Osipova E."/>
            <person name="Leigh N.D."/>
            <person name="Simon A."/>
            <person name="Yun M.H."/>
        </authorList>
    </citation>
    <scope>NUCLEOTIDE SEQUENCE</scope>
    <source>
        <strain evidence="2">20211129_DDA</strain>
        <tissue evidence="2">Liver</tissue>
    </source>
</reference>
<evidence type="ECO:0000313" key="2">
    <source>
        <dbReference type="EMBL" id="KAJ1194589.1"/>
    </source>
</evidence>
<protein>
    <submittedName>
        <fullName evidence="2">Uncharacterized protein</fullName>
    </submittedName>
</protein>
<dbReference type="EMBL" id="JANPWB010000004">
    <property type="protein sequence ID" value="KAJ1194589.1"/>
    <property type="molecule type" value="Genomic_DNA"/>
</dbReference>
<sequence>MLAPCQCLAGTRMCPAARWTQPETLVQAQTVAARRASAGEREGWGSREWDKTRARGPRRTHRVRGDRSQALTAVPPLGGLQRRRWTRGLGGVCLQPPWQPQLLLLRRTLEVCGERRRCRVDSGKPVAPAGAPEPCLSALGSQRRRSEELESAWRLVLQGAEARSRSSQRIPLDAGFS</sequence>
<feature type="compositionally biased region" description="Basic and acidic residues" evidence="1">
    <location>
        <begin position="37"/>
        <end position="53"/>
    </location>
</feature>
<dbReference type="Proteomes" id="UP001066276">
    <property type="component" value="Chromosome 2_2"/>
</dbReference>